<protein>
    <recommendedName>
        <fullName evidence="3">Restriction endonuclease type IV Mrr domain-containing protein</fullName>
    </recommendedName>
</protein>
<organism evidence="1 2">
    <name type="scientific">Candidatus Magnetoglobus multicellularis str. Araruama</name>
    <dbReference type="NCBI Taxonomy" id="890399"/>
    <lineage>
        <taxon>Bacteria</taxon>
        <taxon>Pseudomonadati</taxon>
        <taxon>Thermodesulfobacteriota</taxon>
        <taxon>Desulfobacteria</taxon>
        <taxon>Desulfobacterales</taxon>
        <taxon>Desulfobacteraceae</taxon>
        <taxon>Candidatus Magnetoglobus</taxon>
    </lineage>
</organism>
<sequence length="160" mass="18838">MIQILWNAQRQVLPGKFFNVNNDILVPDRFFYIRQRNRISIGQGMEIDIYAAGANEIWLAESKWQEKKVGVNVIRNMLKQQEIIKEQEGQYLEKSQLWLFASNGVTKKAQELIKKHNILLSTKEELNRLLTYMNLRQLPEFENNLWYAGEEDTNANPNNP</sequence>
<dbReference type="AlphaFoldDB" id="A0A1V1P7W8"/>
<dbReference type="SUPFAM" id="SSF52980">
    <property type="entry name" value="Restriction endonuclease-like"/>
    <property type="match status" value="1"/>
</dbReference>
<evidence type="ECO:0008006" key="3">
    <source>
        <dbReference type="Google" id="ProtNLM"/>
    </source>
</evidence>
<accession>A0A1V1P7W8</accession>
<proteinExistence type="predicted"/>
<name>A0A1V1P7W8_9BACT</name>
<evidence type="ECO:0000313" key="1">
    <source>
        <dbReference type="EMBL" id="ETR70888.1"/>
    </source>
</evidence>
<gene>
    <name evidence="1" type="ORF">OMM_08484</name>
</gene>
<dbReference type="Proteomes" id="UP000189670">
    <property type="component" value="Unassembled WGS sequence"/>
</dbReference>
<dbReference type="InterPro" id="IPR011335">
    <property type="entry name" value="Restrct_endonuc-II-like"/>
</dbReference>
<dbReference type="EMBL" id="ATBP01000353">
    <property type="protein sequence ID" value="ETR70888.1"/>
    <property type="molecule type" value="Genomic_DNA"/>
</dbReference>
<reference evidence="2" key="1">
    <citation type="submission" date="2012-11" db="EMBL/GenBank/DDBJ databases">
        <authorList>
            <person name="Lucero-Rivera Y.E."/>
            <person name="Tovar-Ramirez D."/>
        </authorList>
    </citation>
    <scope>NUCLEOTIDE SEQUENCE [LARGE SCALE GENOMIC DNA]</scope>
    <source>
        <strain evidence="2">Araruama</strain>
    </source>
</reference>
<comment type="caution">
    <text evidence="1">The sequence shown here is derived from an EMBL/GenBank/DDBJ whole genome shotgun (WGS) entry which is preliminary data.</text>
</comment>
<evidence type="ECO:0000313" key="2">
    <source>
        <dbReference type="Proteomes" id="UP000189670"/>
    </source>
</evidence>